<evidence type="ECO:0000313" key="2">
    <source>
        <dbReference type="Proteomes" id="UP000264006"/>
    </source>
</evidence>
<dbReference type="EMBL" id="CP031165">
    <property type="protein sequence ID" value="AXV05042.1"/>
    <property type="molecule type" value="Genomic_DNA"/>
</dbReference>
<dbReference type="OrthoDB" id="4291069at2"/>
<evidence type="ECO:0000313" key="1">
    <source>
        <dbReference type="EMBL" id="AXV05042.1"/>
    </source>
</evidence>
<protein>
    <submittedName>
        <fullName evidence="1">Uncharacterized protein</fullName>
    </submittedName>
</protein>
<keyword evidence="2" id="KW-1185">Reference proteome</keyword>
<dbReference type="RefSeq" id="WP_114589902.1">
    <property type="nucleotide sequence ID" value="NZ_CP031165.1"/>
</dbReference>
<accession>A0A346XS45</accession>
<reference evidence="1 2" key="1">
    <citation type="submission" date="2018-09" db="EMBL/GenBank/DDBJ databases">
        <title>Complete genome sequence of Euzebya sp. DY32-46 isolated from seawater of Pacific Ocean.</title>
        <authorList>
            <person name="Xu L."/>
            <person name="Wu Y.-H."/>
            <person name="Xu X.-W."/>
        </authorList>
    </citation>
    <scope>NUCLEOTIDE SEQUENCE [LARGE SCALE GENOMIC DNA]</scope>
    <source>
        <strain evidence="1 2">DY32-46</strain>
    </source>
</reference>
<organism evidence="1 2">
    <name type="scientific">Euzebya pacifica</name>
    <dbReference type="NCBI Taxonomy" id="1608957"/>
    <lineage>
        <taxon>Bacteria</taxon>
        <taxon>Bacillati</taxon>
        <taxon>Actinomycetota</taxon>
        <taxon>Nitriliruptoria</taxon>
        <taxon>Euzebyales</taxon>
    </lineage>
</organism>
<name>A0A346XS45_9ACTN</name>
<sequence length="237" mass="25429">MTTIAALADQLISVCDTLAEGAASASRIASALRRLEGLEDAAEELDDLLVPMNELALVEATVDLPERLSILAQAPDIEEGMAWLGAEDSVNYRDLVRGVANDLRSALADAWTNRLEAVEAPTASRTVLHALEGLGKSNPVVMASVAVIRKRSDDLAEMQRTDTPEEGEGAALLLAEHELKRAWASIHDSGVPEDRLELLERLGSVKGVPISEVTDDQIAWLREAGLAGDFALRRSAM</sequence>
<dbReference type="KEGG" id="euz:DVS28_a0335"/>
<gene>
    <name evidence="1" type="ORF">DVS28_a0335</name>
</gene>
<dbReference type="Proteomes" id="UP000264006">
    <property type="component" value="Chromosome"/>
</dbReference>
<dbReference type="AlphaFoldDB" id="A0A346XS45"/>
<proteinExistence type="predicted"/>